<dbReference type="EMBL" id="BK032822">
    <property type="protein sequence ID" value="DAF62156.1"/>
    <property type="molecule type" value="Genomic_DNA"/>
</dbReference>
<dbReference type="Gene3D" id="2.60.40.10">
    <property type="entry name" value="Immunoglobulins"/>
    <property type="match status" value="1"/>
</dbReference>
<evidence type="ECO:0000259" key="1">
    <source>
        <dbReference type="Pfam" id="PF13004"/>
    </source>
</evidence>
<dbReference type="InterPro" id="IPR013783">
    <property type="entry name" value="Ig-like_fold"/>
</dbReference>
<dbReference type="Pfam" id="PF13004">
    <property type="entry name" value="BACON"/>
    <property type="match status" value="1"/>
</dbReference>
<evidence type="ECO:0000313" key="2">
    <source>
        <dbReference type="EMBL" id="DAF62156.1"/>
    </source>
</evidence>
<organism evidence="2">
    <name type="scientific">Myoviridae sp. ctt8G1</name>
    <dbReference type="NCBI Taxonomy" id="2827713"/>
    <lineage>
        <taxon>Viruses</taxon>
        <taxon>Duplodnaviria</taxon>
        <taxon>Heunggongvirae</taxon>
        <taxon>Uroviricota</taxon>
        <taxon>Caudoviricetes</taxon>
    </lineage>
</organism>
<dbReference type="InterPro" id="IPR024361">
    <property type="entry name" value="BACON"/>
</dbReference>
<sequence length="447" mass="48005">MRRKIVMLLTAVLFNAVTGALFAAAAGFSPVLGAAGMNAAGVLMGMYGDATPVLRAGVYTEIWTGELVKALRSGLAGSWLDGVPDQSSIVNNDVIHLVEVGVDPDVLINNTTYPIPLQALDDKDIAIQLDKFQSKVTPITDDELYAISYDKMARVKESHGNAINDAKFAKAAHALCATEHTAKTPVLKTTGEADTETGRKRLTPNDLVEMKRALDKLKVPSENRRLVLCPDHVNDLLLTDQRFREQYNIDRGTGKVGNLYGFHVYEYGNNPVYTTAGKKKAVGAAAADGEFQCSFAFYTPRVFKATGSTKMYFSEAQKDPEYQRNKINFRHHFICMFKKADAGVVMTSGYDRGAKPAAPTLSGADRLSVDGKAGSSVRTYATGNGAGVTAKSDAEWLTVSASGNKVTFTRTANEAGSERTGHVTVGIPESDVTMQVTVTQAAASEAV</sequence>
<accession>A0A8S5TFS0</accession>
<proteinExistence type="predicted"/>
<dbReference type="CDD" id="cd14948">
    <property type="entry name" value="BACON"/>
    <property type="match status" value="1"/>
</dbReference>
<feature type="domain" description="BACON" evidence="1">
    <location>
        <begin position="389"/>
        <end position="441"/>
    </location>
</feature>
<reference evidence="2" key="1">
    <citation type="journal article" date="2021" name="Proc. Natl. Acad. Sci. U.S.A.">
        <title>A Catalog of Tens of Thousands of Viruses from Human Metagenomes Reveals Hidden Associations with Chronic Diseases.</title>
        <authorList>
            <person name="Tisza M.J."/>
            <person name="Buck C.B."/>
        </authorList>
    </citation>
    <scope>NUCLEOTIDE SEQUENCE</scope>
    <source>
        <strain evidence="2">Ctt8G1</strain>
    </source>
</reference>
<name>A0A8S5TFS0_9CAUD</name>
<protein>
    <submittedName>
        <fullName evidence="2">Major capsid protein</fullName>
    </submittedName>
</protein>